<evidence type="ECO:0000313" key="2">
    <source>
        <dbReference type="Proteomes" id="UP001396334"/>
    </source>
</evidence>
<dbReference type="Proteomes" id="UP001396334">
    <property type="component" value="Unassembled WGS sequence"/>
</dbReference>
<keyword evidence="2" id="KW-1185">Reference proteome</keyword>
<comment type="caution">
    <text evidence="1">The sequence shown here is derived from an EMBL/GenBank/DDBJ whole genome shotgun (WGS) entry which is preliminary data.</text>
</comment>
<sequence length="98" mass="11541">MQFLITALFLEKHKWVHTQLSCKKKWKGTVRYCCHIISSKFPKLPEISLHDKLLNEDELEAFEDESEILGILPINDLRFLVNTLCQNRIRILRAVTFA</sequence>
<evidence type="ECO:0000313" key="1">
    <source>
        <dbReference type="EMBL" id="KAK8983539.1"/>
    </source>
</evidence>
<accession>A0ABR2P5E1</accession>
<organism evidence="1 2">
    <name type="scientific">Hibiscus sabdariffa</name>
    <name type="common">roselle</name>
    <dbReference type="NCBI Taxonomy" id="183260"/>
    <lineage>
        <taxon>Eukaryota</taxon>
        <taxon>Viridiplantae</taxon>
        <taxon>Streptophyta</taxon>
        <taxon>Embryophyta</taxon>
        <taxon>Tracheophyta</taxon>
        <taxon>Spermatophyta</taxon>
        <taxon>Magnoliopsida</taxon>
        <taxon>eudicotyledons</taxon>
        <taxon>Gunneridae</taxon>
        <taxon>Pentapetalae</taxon>
        <taxon>rosids</taxon>
        <taxon>malvids</taxon>
        <taxon>Malvales</taxon>
        <taxon>Malvaceae</taxon>
        <taxon>Malvoideae</taxon>
        <taxon>Hibiscus</taxon>
    </lineage>
</organism>
<name>A0ABR2P5E1_9ROSI</name>
<gene>
    <name evidence="1" type="ORF">V6N11_073944</name>
</gene>
<proteinExistence type="predicted"/>
<protein>
    <submittedName>
        <fullName evidence="1">Uncharacterized protein</fullName>
    </submittedName>
</protein>
<reference evidence="1 2" key="1">
    <citation type="journal article" date="2024" name="G3 (Bethesda)">
        <title>Genome assembly of Hibiscus sabdariffa L. provides insights into metabolisms of medicinal natural products.</title>
        <authorList>
            <person name="Kim T."/>
        </authorList>
    </citation>
    <scope>NUCLEOTIDE SEQUENCE [LARGE SCALE GENOMIC DNA]</scope>
    <source>
        <strain evidence="1">TK-2024</strain>
        <tissue evidence="1">Old leaves</tissue>
    </source>
</reference>
<dbReference type="EMBL" id="JBBPBN010000080">
    <property type="protein sequence ID" value="KAK8983539.1"/>
    <property type="molecule type" value="Genomic_DNA"/>
</dbReference>